<evidence type="ECO:0008006" key="10">
    <source>
        <dbReference type="Google" id="ProtNLM"/>
    </source>
</evidence>
<dbReference type="AlphaFoldDB" id="A0A8H4TJL4"/>
<dbReference type="EMBL" id="JABEXW010000672">
    <property type="protein sequence ID" value="KAF4959115.1"/>
    <property type="molecule type" value="Genomic_DNA"/>
</dbReference>
<sequence>MSTTTTATTQEVTTSLPSLELRSDEYLGLDPQWRQLWNAHGSSMVRADEVSIEEYRSNPAKYSFTFPTCRGPEVFHVEDRQTPVSYHGGEITVRIYSPEGPGPFPVHLNFHGGGWVLGSLKSESAWCRHICNKASIKVIDVDYRMGPEYGFPTAIYDCWDSVKWAINNAAELNINPNSVSFGGLSAGGHMSAVLAHFARDEGIDIKLHLMIVPATDMRYCDTKIKQLTAENCPYESVLQFKDLPWGPLGREQWFLKYWVSQDADELERILNNEWILTPVLAPNLSNLSRAHIVTAEFDLERDEGEFYGQMLKNAGNTVTMKRYTGCPHAFAHYNHPERGLDKSFEFIADTVELLKNPTLLKADDKLLFPYLTPESNCSAHFSIMASDSIVIVGAGIIGLDVALVLSERGYGKNLTVIAEYLPGDTAASYTSPWAGCNFSAISGTDANAIKWDRNCYAHLQKLASENSDKSFVKRTPSIEFWDENVPHDKIKAMAEYLEDFRALPTQDLPEGVKFGCAYTTLTINAPAHCQYLYRRLRDEYGVRFVREKLPSIQAAFANPGTEVVFNCTGLAAKTLPGVEDKKCYPTRGQVLLVRAPHVGTNIMRHGKDNESYVIPRPGSNGNVILGGFMQKGVGDSATYSRDSESILERTKELSIELRQQDFEVLAAFTGLRPSREGGARIEKEAITIDGEKRTIVHNYGAGGTGFQAGYGMALDAVKSVEDILGKIPAKARL</sequence>
<dbReference type="Pfam" id="PF01266">
    <property type="entry name" value="DAO"/>
    <property type="match status" value="1"/>
</dbReference>
<dbReference type="Gene3D" id="3.30.9.10">
    <property type="entry name" value="D-Amino Acid Oxidase, subunit A, domain 2"/>
    <property type="match status" value="1"/>
</dbReference>
<dbReference type="OrthoDB" id="408631at2759"/>
<dbReference type="Gene3D" id="3.40.50.1820">
    <property type="entry name" value="alpha/beta hydrolase"/>
    <property type="match status" value="1"/>
</dbReference>
<dbReference type="GO" id="GO:0071949">
    <property type="term" value="F:FAD binding"/>
    <property type="evidence" value="ECO:0007669"/>
    <property type="project" value="InterPro"/>
</dbReference>
<keyword evidence="9" id="KW-1185">Reference proteome</keyword>
<comment type="caution">
    <text evidence="8">The sequence shown here is derived from an EMBL/GenBank/DDBJ whole genome shotgun (WGS) entry which is preliminary data.</text>
</comment>
<dbReference type="PROSITE" id="PS00677">
    <property type="entry name" value="DAO"/>
    <property type="match status" value="1"/>
</dbReference>
<dbReference type="GO" id="GO:0005737">
    <property type="term" value="C:cytoplasm"/>
    <property type="evidence" value="ECO:0007669"/>
    <property type="project" value="TreeGrafter"/>
</dbReference>
<feature type="domain" description="FAD dependent oxidoreductase" evidence="6">
    <location>
        <begin position="389"/>
        <end position="713"/>
    </location>
</feature>
<dbReference type="Gene3D" id="3.40.50.720">
    <property type="entry name" value="NAD(P)-binding Rossmann-like Domain"/>
    <property type="match status" value="1"/>
</dbReference>
<dbReference type="SUPFAM" id="SSF53474">
    <property type="entry name" value="alpha/beta-Hydrolases"/>
    <property type="match status" value="1"/>
</dbReference>
<accession>A0A8H4TJL4</accession>
<evidence type="ECO:0000313" key="8">
    <source>
        <dbReference type="EMBL" id="KAF4959115.1"/>
    </source>
</evidence>
<dbReference type="PANTHER" id="PTHR11530">
    <property type="entry name" value="D-AMINO ACID OXIDASE"/>
    <property type="match status" value="1"/>
</dbReference>
<keyword evidence="5" id="KW-0560">Oxidoreductase</keyword>
<dbReference type="Pfam" id="PF07859">
    <property type="entry name" value="Abhydrolase_3"/>
    <property type="match status" value="1"/>
</dbReference>
<keyword evidence="4" id="KW-0274">FAD</keyword>
<dbReference type="SUPFAM" id="SSF54373">
    <property type="entry name" value="FAD-linked reductases, C-terminal domain"/>
    <property type="match status" value="1"/>
</dbReference>
<evidence type="ECO:0000256" key="5">
    <source>
        <dbReference type="ARBA" id="ARBA00023002"/>
    </source>
</evidence>
<evidence type="ECO:0000256" key="4">
    <source>
        <dbReference type="ARBA" id="ARBA00022827"/>
    </source>
</evidence>
<dbReference type="InterPro" id="IPR006076">
    <property type="entry name" value="FAD-dep_OxRdtase"/>
</dbReference>
<dbReference type="SUPFAM" id="SSF51971">
    <property type="entry name" value="Nucleotide-binding domain"/>
    <property type="match status" value="1"/>
</dbReference>
<dbReference type="GO" id="GO:0003884">
    <property type="term" value="F:D-amino-acid oxidase activity"/>
    <property type="evidence" value="ECO:0007669"/>
    <property type="project" value="InterPro"/>
</dbReference>
<dbReference type="GO" id="GO:0019478">
    <property type="term" value="P:D-amino acid catabolic process"/>
    <property type="evidence" value="ECO:0007669"/>
    <property type="project" value="TreeGrafter"/>
</dbReference>
<dbReference type="InterPro" id="IPR013094">
    <property type="entry name" value="AB_hydrolase_3"/>
</dbReference>
<evidence type="ECO:0000259" key="7">
    <source>
        <dbReference type="Pfam" id="PF07859"/>
    </source>
</evidence>
<dbReference type="Proteomes" id="UP000622797">
    <property type="component" value="Unassembled WGS sequence"/>
</dbReference>
<organism evidence="8 9">
    <name type="scientific">Fusarium sarcochroum</name>
    <dbReference type="NCBI Taxonomy" id="1208366"/>
    <lineage>
        <taxon>Eukaryota</taxon>
        <taxon>Fungi</taxon>
        <taxon>Dikarya</taxon>
        <taxon>Ascomycota</taxon>
        <taxon>Pezizomycotina</taxon>
        <taxon>Sordariomycetes</taxon>
        <taxon>Hypocreomycetidae</taxon>
        <taxon>Hypocreales</taxon>
        <taxon>Nectriaceae</taxon>
        <taxon>Fusarium</taxon>
        <taxon>Fusarium lateritium species complex</taxon>
    </lineage>
</organism>
<evidence type="ECO:0000256" key="2">
    <source>
        <dbReference type="ARBA" id="ARBA00006730"/>
    </source>
</evidence>
<gene>
    <name evidence="8" type="ORF">FSARC_10828</name>
</gene>
<comment type="similarity">
    <text evidence="2">Belongs to the DAMOX/DASOX family.</text>
</comment>
<evidence type="ECO:0000256" key="1">
    <source>
        <dbReference type="ARBA" id="ARBA00001974"/>
    </source>
</evidence>
<feature type="domain" description="Alpha/beta hydrolase fold-3" evidence="7">
    <location>
        <begin position="108"/>
        <end position="331"/>
    </location>
</feature>
<dbReference type="InterPro" id="IPR006181">
    <property type="entry name" value="D-amino_acid_oxidase_CS"/>
</dbReference>
<name>A0A8H4TJL4_9HYPO</name>
<dbReference type="GO" id="GO:0016787">
    <property type="term" value="F:hydrolase activity"/>
    <property type="evidence" value="ECO:0007669"/>
    <property type="project" value="InterPro"/>
</dbReference>
<keyword evidence="3" id="KW-0285">Flavoprotein</keyword>
<comment type="cofactor">
    <cofactor evidence="1">
        <name>FAD</name>
        <dbReference type="ChEBI" id="CHEBI:57692"/>
    </cofactor>
</comment>
<evidence type="ECO:0000256" key="3">
    <source>
        <dbReference type="ARBA" id="ARBA00022630"/>
    </source>
</evidence>
<protein>
    <recommendedName>
        <fullName evidence="10">Alpha/beta hydrolase fold-3 domain-containing protein</fullName>
    </recommendedName>
</protein>
<dbReference type="InterPro" id="IPR029058">
    <property type="entry name" value="AB_hydrolase_fold"/>
</dbReference>
<reference evidence="8" key="2">
    <citation type="submission" date="2020-05" db="EMBL/GenBank/DDBJ databases">
        <authorList>
            <person name="Kim H.-S."/>
            <person name="Proctor R.H."/>
            <person name="Brown D.W."/>
        </authorList>
    </citation>
    <scope>NUCLEOTIDE SEQUENCE</scope>
    <source>
        <strain evidence="8">NRRL 20472</strain>
    </source>
</reference>
<evidence type="ECO:0000313" key="9">
    <source>
        <dbReference type="Proteomes" id="UP000622797"/>
    </source>
</evidence>
<dbReference type="InterPro" id="IPR023209">
    <property type="entry name" value="DAO"/>
</dbReference>
<proteinExistence type="inferred from homology"/>
<dbReference type="PANTHER" id="PTHR11530:SF11">
    <property type="entry name" value="D-ASPARTATE OXIDASE"/>
    <property type="match status" value="1"/>
</dbReference>
<reference evidence="8" key="1">
    <citation type="journal article" date="2020" name="BMC Genomics">
        <title>Correction to: Identification and distribution of gene clusters required for synthesis of sphingolipid metabolism inhibitors in diverse species of the filamentous fungus Fusarium.</title>
        <authorList>
            <person name="Kim H.S."/>
            <person name="Lohmar J.M."/>
            <person name="Busman M."/>
            <person name="Brown D.W."/>
            <person name="Naumann T.A."/>
            <person name="Divon H.H."/>
            <person name="Lysoe E."/>
            <person name="Uhlig S."/>
            <person name="Proctor R.H."/>
        </authorList>
    </citation>
    <scope>NUCLEOTIDE SEQUENCE</scope>
    <source>
        <strain evidence="8">NRRL 20472</strain>
    </source>
</reference>
<evidence type="ECO:0000259" key="6">
    <source>
        <dbReference type="Pfam" id="PF01266"/>
    </source>
</evidence>